<evidence type="ECO:0000256" key="1">
    <source>
        <dbReference type="ARBA" id="ARBA00009437"/>
    </source>
</evidence>
<dbReference type="InterPro" id="IPR036390">
    <property type="entry name" value="WH_DNA-bd_sf"/>
</dbReference>
<keyword evidence="4" id="KW-0804">Transcription</keyword>
<keyword evidence="3" id="KW-0238">DNA-binding</keyword>
<feature type="domain" description="HTH lysR-type" evidence="5">
    <location>
        <begin position="1"/>
        <end position="58"/>
    </location>
</feature>
<dbReference type="PROSITE" id="PS50931">
    <property type="entry name" value="HTH_LYSR"/>
    <property type="match status" value="1"/>
</dbReference>
<dbReference type="GO" id="GO:0003700">
    <property type="term" value="F:DNA-binding transcription factor activity"/>
    <property type="evidence" value="ECO:0007669"/>
    <property type="project" value="InterPro"/>
</dbReference>
<evidence type="ECO:0000313" key="6">
    <source>
        <dbReference type="EMBL" id="NLT79376.1"/>
    </source>
</evidence>
<evidence type="ECO:0000256" key="4">
    <source>
        <dbReference type="ARBA" id="ARBA00023163"/>
    </source>
</evidence>
<dbReference type="Gene3D" id="1.10.10.10">
    <property type="entry name" value="Winged helix-like DNA-binding domain superfamily/Winged helix DNA-binding domain"/>
    <property type="match status" value="1"/>
</dbReference>
<dbReference type="InterPro" id="IPR000847">
    <property type="entry name" value="LysR_HTH_N"/>
</dbReference>
<evidence type="ECO:0000259" key="5">
    <source>
        <dbReference type="PROSITE" id="PS50931"/>
    </source>
</evidence>
<keyword evidence="2" id="KW-0805">Transcription regulation</keyword>
<protein>
    <submittedName>
        <fullName evidence="6">LysR family transcriptional regulator</fullName>
    </submittedName>
</protein>
<dbReference type="FunFam" id="1.10.10.10:FF:000001">
    <property type="entry name" value="LysR family transcriptional regulator"/>
    <property type="match status" value="1"/>
</dbReference>
<dbReference type="Pfam" id="PF00126">
    <property type="entry name" value="HTH_1"/>
    <property type="match status" value="1"/>
</dbReference>
<reference evidence="6" key="2">
    <citation type="submission" date="2020-01" db="EMBL/GenBank/DDBJ databases">
        <authorList>
            <person name="Campanaro S."/>
        </authorList>
    </citation>
    <scope>NUCLEOTIDE SEQUENCE</scope>
    <source>
        <strain evidence="6">AS01afH2WH_6</strain>
    </source>
</reference>
<accession>A0A971CYS1</accession>
<dbReference type="InterPro" id="IPR005119">
    <property type="entry name" value="LysR_subst-bd"/>
</dbReference>
<dbReference type="Gene3D" id="3.40.190.290">
    <property type="match status" value="1"/>
</dbReference>
<dbReference type="Pfam" id="PF03466">
    <property type="entry name" value="LysR_substrate"/>
    <property type="match status" value="1"/>
</dbReference>
<dbReference type="InterPro" id="IPR036388">
    <property type="entry name" value="WH-like_DNA-bd_sf"/>
</dbReference>
<dbReference type="PANTHER" id="PTHR30419">
    <property type="entry name" value="HTH-TYPE TRANSCRIPTIONAL REGULATOR YBHD"/>
    <property type="match status" value="1"/>
</dbReference>
<dbReference type="SUPFAM" id="SSF46785">
    <property type="entry name" value="Winged helix' DNA-binding domain"/>
    <property type="match status" value="1"/>
</dbReference>
<evidence type="ECO:0000256" key="2">
    <source>
        <dbReference type="ARBA" id="ARBA00023015"/>
    </source>
</evidence>
<name>A0A971CYS1_9BIFI</name>
<dbReference type="InterPro" id="IPR050950">
    <property type="entry name" value="HTH-type_LysR_regulators"/>
</dbReference>
<dbReference type="SUPFAM" id="SSF53850">
    <property type="entry name" value="Periplasmic binding protein-like II"/>
    <property type="match status" value="1"/>
</dbReference>
<dbReference type="CDD" id="cd05466">
    <property type="entry name" value="PBP2_LTTR_substrate"/>
    <property type="match status" value="1"/>
</dbReference>
<organism evidence="6 7">
    <name type="scientific">Bifidobacterium crudilactis</name>
    <dbReference type="NCBI Taxonomy" id="327277"/>
    <lineage>
        <taxon>Bacteria</taxon>
        <taxon>Bacillati</taxon>
        <taxon>Actinomycetota</taxon>
        <taxon>Actinomycetes</taxon>
        <taxon>Bifidobacteriales</taxon>
        <taxon>Bifidobacteriaceae</taxon>
        <taxon>Bifidobacterium</taxon>
    </lineage>
</organism>
<evidence type="ECO:0000256" key="3">
    <source>
        <dbReference type="ARBA" id="ARBA00023125"/>
    </source>
</evidence>
<dbReference type="Proteomes" id="UP000767327">
    <property type="component" value="Unassembled WGS sequence"/>
</dbReference>
<gene>
    <name evidence="6" type="ORF">GXW98_03700</name>
</gene>
<reference evidence="6" key="1">
    <citation type="journal article" date="2020" name="Biotechnol. Biofuels">
        <title>New insights from the biogas microbiome by comprehensive genome-resolved metagenomics of nearly 1600 species originating from multiple anaerobic digesters.</title>
        <authorList>
            <person name="Campanaro S."/>
            <person name="Treu L."/>
            <person name="Rodriguez-R L.M."/>
            <person name="Kovalovszki A."/>
            <person name="Ziels R.M."/>
            <person name="Maus I."/>
            <person name="Zhu X."/>
            <person name="Kougias P.G."/>
            <person name="Basile A."/>
            <person name="Luo G."/>
            <person name="Schluter A."/>
            <person name="Konstantinidis K.T."/>
            <person name="Angelidaki I."/>
        </authorList>
    </citation>
    <scope>NUCLEOTIDE SEQUENCE</scope>
    <source>
        <strain evidence="6">AS01afH2WH_6</strain>
    </source>
</reference>
<dbReference type="GO" id="GO:0003677">
    <property type="term" value="F:DNA binding"/>
    <property type="evidence" value="ECO:0007669"/>
    <property type="project" value="UniProtKB-KW"/>
</dbReference>
<dbReference type="PRINTS" id="PR00039">
    <property type="entry name" value="HTHLYSR"/>
</dbReference>
<proteinExistence type="inferred from homology"/>
<dbReference type="PANTHER" id="PTHR30419:SF8">
    <property type="entry name" value="NITROGEN ASSIMILATION TRANSCRIPTIONAL ACTIVATOR-RELATED"/>
    <property type="match status" value="1"/>
</dbReference>
<evidence type="ECO:0000313" key="7">
    <source>
        <dbReference type="Proteomes" id="UP000767327"/>
    </source>
</evidence>
<sequence>MELRVLRYFLAVVEERNISHAAESMFVSQPTISRQLRDLEEELGVTLFQRGSRTIALTEAGEYLAAQARQILALSDKTAANIRQSRQITGSVLIGSAEAPMVETLGQAIHRLNETAPGIHVNIYSADASEVHTRINSGVFDFGVVMEPTDTSDYHFLRLPGKTTWGLLTRTDSSLAQNTSISAADLQQQRLITSRQHGSIGTLSDWFGSSDIALDIVATYNLLYNASMLTTAGVGSTICLDGIINTTGTDLTFIPLSPRLESQASLVWPKSHPLSPAAHALLDAIRESVPQIDQNSTPA</sequence>
<dbReference type="GO" id="GO:0005829">
    <property type="term" value="C:cytosol"/>
    <property type="evidence" value="ECO:0007669"/>
    <property type="project" value="TreeGrafter"/>
</dbReference>
<comment type="caution">
    <text evidence="6">The sequence shown here is derived from an EMBL/GenBank/DDBJ whole genome shotgun (WGS) entry which is preliminary data.</text>
</comment>
<dbReference type="EMBL" id="JAAXZR010000016">
    <property type="protein sequence ID" value="NLT79376.1"/>
    <property type="molecule type" value="Genomic_DNA"/>
</dbReference>
<dbReference type="AlphaFoldDB" id="A0A971CYS1"/>
<comment type="similarity">
    <text evidence="1">Belongs to the LysR transcriptional regulatory family.</text>
</comment>